<dbReference type="SUPFAM" id="SSF51011">
    <property type="entry name" value="Glycosyl hydrolase domain"/>
    <property type="match status" value="1"/>
</dbReference>
<dbReference type="GO" id="GO:0003844">
    <property type="term" value="F:1,4-alpha-glucan branching enzyme activity"/>
    <property type="evidence" value="ECO:0007669"/>
    <property type="project" value="UniProtKB-EC"/>
</dbReference>
<comment type="pathway">
    <text evidence="5">Glycan biosynthesis.</text>
</comment>
<evidence type="ECO:0000256" key="4">
    <source>
        <dbReference type="ARBA" id="ARBA00022679"/>
    </source>
</evidence>
<dbReference type="PANTHER" id="PTHR43651">
    <property type="entry name" value="1,4-ALPHA-GLUCAN-BRANCHING ENZYME"/>
    <property type="match status" value="1"/>
</dbReference>
<evidence type="ECO:0000256" key="3">
    <source>
        <dbReference type="ARBA" id="ARBA00012541"/>
    </source>
</evidence>
<evidence type="ECO:0000313" key="8">
    <source>
        <dbReference type="EMBL" id="PAV85345.1"/>
    </source>
</evidence>
<dbReference type="SMART" id="SM00642">
    <property type="entry name" value="Aamy"/>
    <property type="match status" value="1"/>
</dbReference>
<keyword evidence="6" id="KW-0175">Coiled coil</keyword>
<name>A0A2A2LGT6_9BILA</name>
<keyword evidence="9" id="KW-1185">Reference proteome</keyword>
<dbReference type="InterPro" id="IPR017853">
    <property type="entry name" value="GH"/>
</dbReference>
<proteinExistence type="inferred from homology"/>
<protein>
    <recommendedName>
        <fullName evidence="3">1,4-alpha-glucan branching enzyme</fullName>
        <ecNumber evidence="3">2.4.1.18</ecNumber>
    </recommendedName>
</protein>
<sequence>MKHAKPARPASLRIYEGHVGISSPEPKVNSYRAFADDVIPRIHQQGYNAIQLMAIMEHVYYASFGYQVTNFFAASSRFGTPDDLKYLVDKAHSLGVYILLDVVHSHASKNVEDGLNEWDGTSGSYFHSNSRGFHSLWDSRLFDYTQIETLRFLLSNLRWWVEEYGFDGFRFDGVTSMIYHSHGMNDDFSGGYPMYFGLNADTDSLVYLMIANHYLHNKFPQIITIAEEVSGMPALCRPVDEGGQGFDYRLAMAIPDMWIKILKHTSDEDLKISDLVHTLENRRYGELHVAYAESHDQALVGDKSIAFWLMDKEMYDFMSTVTPMTPIIDRGLALHKMIRLLTMGLGGEAWLNFIGNEFGHPEWLDFPRIGNNESYHYARRQFNLVDDDILRYKFLNRWDAAMNALEAKTGWLHSGPAYVSWKHEGDKVIAFERGGLLFVFNFHPTKSFPDYTIGVEESGTYQLALDSDAEQFGGHSRLAGDEGHQSIPEGYANRRNRVMLYIPCRTALVFQRKIRMMDDESGIQKTSDDNSRSMRRELLSAAEAVDDLHVAMLMQSAQLHGCAQGYTDYLKTLLADRASCEPLMKRLSNIETKIDEMQEEIVKNATSEVDAHLLCRDFAEMITMKDSLLATEAKLKPFTDKMRSRDAFHRIVAGLHGKYTGMYPLLNRARHHLEHVEQNLAKHSDEDVKQAIEALSSLRLSLEKIEQTVGPKSDKFTAQIANFKGASADLTRSIKVRQKS</sequence>
<dbReference type="Proteomes" id="UP000218231">
    <property type="component" value="Unassembled WGS sequence"/>
</dbReference>
<comment type="caution">
    <text evidence="8">The sequence shown here is derived from an EMBL/GenBank/DDBJ whole genome shotgun (WGS) entry which is preliminary data.</text>
</comment>
<dbReference type="Gene3D" id="3.20.20.80">
    <property type="entry name" value="Glycosidases"/>
    <property type="match status" value="1"/>
</dbReference>
<dbReference type="PANTHER" id="PTHR43651:SF3">
    <property type="entry name" value="1,4-ALPHA-GLUCAN-BRANCHING ENZYME"/>
    <property type="match status" value="1"/>
</dbReference>
<comment type="catalytic activity">
    <reaction evidence="1">
        <text>Transfers a segment of a (1-&gt;4)-alpha-D-glucan chain to a primary hydroxy group in a similar glucan chain.</text>
        <dbReference type="EC" id="2.4.1.18"/>
    </reaction>
</comment>
<dbReference type="InterPro" id="IPR006048">
    <property type="entry name" value="A-amylase/branching_C"/>
</dbReference>
<dbReference type="GO" id="GO:0043169">
    <property type="term" value="F:cation binding"/>
    <property type="evidence" value="ECO:0007669"/>
    <property type="project" value="InterPro"/>
</dbReference>
<dbReference type="FunFam" id="2.60.40.1180:FF:000003">
    <property type="entry name" value="1,4-alpha-glucan-branching enzyme, chloroplastic/amyloplastic"/>
    <property type="match status" value="1"/>
</dbReference>
<evidence type="ECO:0000256" key="2">
    <source>
        <dbReference type="ARBA" id="ARBA00009000"/>
    </source>
</evidence>
<comment type="similarity">
    <text evidence="2">Belongs to the glycosyl hydrolase 13 family. GlgB subfamily.</text>
</comment>
<dbReference type="Pfam" id="PF00128">
    <property type="entry name" value="Alpha-amylase"/>
    <property type="match status" value="1"/>
</dbReference>
<dbReference type="EMBL" id="LIAE01006782">
    <property type="protein sequence ID" value="PAV85345.1"/>
    <property type="molecule type" value="Genomic_DNA"/>
</dbReference>
<dbReference type="OrthoDB" id="196493at2759"/>
<feature type="coiled-coil region" evidence="6">
    <location>
        <begin position="666"/>
        <end position="708"/>
    </location>
</feature>
<organism evidence="8 9">
    <name type="scientific">Diploscapter pachys</name>
    <dbReference type="NCBI Taxonomy" id="2018661"/>
    <lineage>
        <taxon>Eukaryota</taxon>
        <taxon>Metazoa</taxon>
        <taxon>Ecdysozoa</taxon>
        <taxon>Nematoda</taxon>
        <taxon>Chromadorea</taxon>
        <taxon>Rhabditida</taxon>
        <taxon>Rhabditina</taxon>
        <taxon>Rhabditomorpha</taxon>
        <taxon>Rhabditoidea</taxon>
        <taxon>Rhabditidae</taxon>
        <taxon>Diploscapter</taxon>
    </lineage>
</organism>
<keyword evidence="4" id="KW-0808">Transferase</keyword>
<reference evidence="8 9" key="1">
    <citation type="journal article" date="2017" name="Curr. Biol.">
        <title>Genome architecture and evolution of a unichromosomal asexual nematode.</title>
        <authorList>
            <person name="Fradin H."/>
            <person name="Zegar C."/>
            <person name="Gutwein M."/>
            <person name="Lucas J."/>
            <person name="Kovtun M."/>
            <person name="Corcoran D."/>
            <person name="Baugh L.R."/>
            <person name="Kiontke K."/>
            <person name="Gunsalus K."/>
            <person name="Fitch D.H."/>
            <person name="Piano F."/>
        </authorList>
    </citation>
    <scope>NUCLEOTIDE SEQUENCE [LARGE SCALE GENOMIC DNA]</scope>
    <source>
        <strain evidence="8">PF1309</strain>
    </source>
</reference>
<evidence type="ECO:0000256" key="1">
    <source>
        <dbReference type="ARBA" id="ARBA00000826"/>
    </source>
</evidence>
<dbReference type="CDD" id="cd11321">
    <property type="entry name" value="AmyAc_bac_euk_BE"/>
    <property type="match status" value="1"/>
</dbReference>
<dbReference type="Pfam" id="PF02806">
    <property type="entry name" value="Alpha-amylase_C"/>
    <property type="match status" value="1"/>
</dbReference>
<evidence type="ECO:0000256" key="5">
    <source>
        <dbReference type="ARBA" id="ARBA00060592"/>
    </source>
</evidence>
<evidence type="ECO:0000259" key="7">
    <source>
        <dbReference type="SMART" id="SM00642"/>
    </source>
</evidence>
<dbReference type="GO" id="GO:0005737">
    <property type="term" value="C:cytoplasm"/>
    <property type="evidence" value="ECO:0007669"/>
    <property type="project" value="TreeGrafter"/>
</dbReference>
<feature type="domain" description="Glycosyl hydrolase family 13 catalytic" evidence="7">
    <location>
        <begin position="32"/>
        <end position="402"/>
    </location>
</feature>
<dbReference type="GO" id="GO:0005978">
    <property type="term" value="P:glycogen biosynthetic process"/>
    <property type="evidence" value="ECO:0007669"/>
    <property type="project" value="TreeGrafter"/>
</dbReference>
<gene>
    <name evidence="8" type="ORF">WR25_22844</name>
</gene>
<dbReference type="Gene3D" id="2.60.40.1180">
    <property type="entry name" value="Golgi alpha-mannosidase II"/>
    <property type="match status" value="1"/>
</dbReference>
<accession>A0A2A2LGT6</accession>
<dbReference type="STRING" id="2018661.A0A2A2LGT6"/>
<dbReference type="FunFam" id="3.20.20.80:FF:000001">
    <property type="entry name" value="1,4-alpha-glucan branching enzyme"/>
    <property type="match status" value="1"/>
</dbReference>
<dbReference type="InterPro" id="IPR013780">
    <property type="entry name" value="Glyco_hydro_b"/>
</dbReference>
<evidence type="ECO:0000256" key="6">
    <source>
        <dbReference type="SAM" id="Coils"/>
    </source>
</evidence>
<dbReference type="SUPFAM" id="SSF51445">
    <property type="entry name" value="(Trans)glycosidases"/>
    <property type="match status" value="1"/>
</dbReference>
<dbReference type="AlphaFoldDB" id="A0A2A2LGT6"/>
<dbReference type="EC" id="2.4.1.18" evidence="3"/>
<dbReference type="InterPro" id="IPR006047">
    <property type="entry name" value="GH13_cat_dom"/>
</dbReference>
<evidence type="ECO:0000313" key="9">
    <source>
        <dbReference type="Proteomes" id="UP000218231"/>
    </source>
</evidence>